<dbReference type="Proteomes" id="UP000014617">
    <property type="component" value="Unassembled WGS sequence"/>
</dbReference>
<sequence>MLMGLCLLVYTIGPRQVRLSLKQQETGLKNPLGKLTDRPTLRWIFQNFQGIHLRPIQDNKKISNLTDERRNILRFFPKPCQEYYLLS</sequence>
<name>S3JB08_MICAE</name>
<accession>S3JB08</accession>
<protein>
    <submittedName>
        <fullName evidence="1">Transposase</fullName>
    </submittedName>
</protein>
<dbReference type="AlphaFoldDB" id="S3JB08"/>
<comment type="caution">
    <text evidence="1">The sequence shown here is derived from an EMBL/GenBank/DDBJ whole genome shotgun (WGS) entry which is preliminary data.</text>
</comment>
<gene>
    <name evidence="1" type="ORF">MAESPC_02396</name>
</gene>
<dbReference type="PATRIC" id="fig|482300.6.peg.2669"/>
<proteinExistence type="predicted"/>
<evidence type="ECO:0000313" key="2">
    <source>
        <dbReference type="Proteomes" id="UP000014617"/>
    </source>
</evidence>
<evidence type="ECO:0000313" key="1">
    <source>
        <dbReference type="EMBL" id="EPF21751.1"/>
    </source>
</evidence>
<organism evidence="1 2">
    <name type="scientific">Microcystis aeruginosa SPC777</name>
    <dbReference type="NCBI Taxonomy" id="482300"/>
    <lineage>
        <taxon>Bacteria</taxon>
        <taxon>Bacillati</taxon>
        <taxon>Cyanobacteriota</taxon>
        <taxon>Cyanophyceae</taxon>
        <taxon>Oscillatoriophycideae</taxon>
        <taxon>Chroococcales</taxon>
        <taxon>Microcystaceae</taxon>
        <taxon>Microcystis</taxon>
    </lineage>
</organism>
<dbReference type="EMBL" id="ASZQ01000208">
    <property type="protein sequence ID" value="EPF21751.1"/>
    <property type="molecule type" value="Genomic_DNA"/>
</dbReference>
<reference evidence="1 2" key="1">
    <citation type="journal article" date="2013" name="Genome Announc.">
        <title>Draft Genome Sequence of the Brazilian Toxic Bloom-Forming Cyanobacterium Microcystis aeruginosa Strain SPC777.</title>
        <authorList>
            <person name="Fiore M.F."/>
            <person name="Alvarenga D.O."/>
            <person name="Varani A.M."/>
            <person name="Hoff-Risseti C."/>
            <person name="Crespim E."/>
            <person name="Ramos R.T."/>
            <person name="Silva A."/>
            <person name="Schaker P.D."/>
            <person name="Heck K."/>
            <person name="Rigonato J."/>
            <person name="Schneider M.P."/>
        </authorList>
    </citation>
    <scope>NUCLEOTIDE SEQUENCE [LARGE SCALE GENOMIC DNA]</scope>
    <source>
        <strain evidence="2">SPC 777</strain>
    </source>
</reference>